<gene>
    <name evidence="7" type="primary">xerC_2</name>
    <name evidence="7" type="ORF">MM50RIKEN_08080</name>
</gene>
<dbReference type="Gene3D" id="1.10.150.130">
    <property type="match status" value="1"/>
</dbReference>
<evidence type="ECO:0000259" key="6">
    <source>
        <dbReference type="PROSITE" id="PS51900"/>
    </source>
</evidence>
<sequence>MCFPREKTFSDGFQEYILDCKARNLRDGTIHHYQESVKQIYKRIPPNTPISSLNQQTMQKFYIALRDDPNLNEVSMGTYARDLKTLMRFFMKCGYVPHFEIPLPKADKAPIQTYTDEELRKLLKKPDVRKCIFSTYRSWVIVNFLLSTGVRQNSLVNIKIRDVDFDNGVVYVNTTKNRKPLIIPLNEDIVKILQEYLQYRGGVADDWLFCSVYGKQLTRSSCYHAIWDYCHERGLEQTGVHRFRHTFAKKWATMGGSVVTLQKILGHSSLAITENYLNILTSDLKEDVDKVNIIRSLKQERVRMKA</sequence>
<evidence type="ECO:0000256" key="4">
    <source>
        <dbReference type="PROSITE-ProRule" id="PRU01248"/>
    </source>
</evidence>
<evidence type="ECO:0000313" key="7">
    <source>
        <dbReference type="EMBL" id="BCK81045.1"/>
    </source>
</evidence>
<dbReference type="InterPro" id="IPR050090">
    <property type="entry name" value="Tyrosine_recombinase_XerCD"/>
</dbReference>
<organism evidence="7 8">
    <name type="scientific">Vescimonas coprocola</name>
    <dbReference type="NCBI Taxonomy" id="2714355"/>
    <lineage>
        <taxon>Bacteria</taxon>
        <taxon>Bacillati</taxon>
        <taxon>Bacillota</taxon>
        <taxon>Clostridia</taxon>
        <taxon>Eubacteriales</taxon>
        <taxon>Oscillospiraceae</taxon>
        <taxon>Vescimonas</taxon>
    </lineage>
</organism>
<name>A0A810Q3E1_9FIRM</name>
<dbReference type="GO" id="GO:0006310">
    <property type="term" value="P:DNA recombination"/>
    <property type="evidence" value="ECO:0007669"/>
    <property type="project" value="UniProtKB-KW"/>
</dbReference>
<feature type="domain" description="Tyr recombinase" evidence="5">
    <location>
        <begin position="109"/>
        <end position="289"/>
    </location>
</feature>
<dbReference type="CDD" id="cd00397">
    <property type="entry name" value="DNA_BRE_C"/>
    <property type="match status" value="1"/>
</dbReference>
<dbReference type="GO" id="GO:0015074">
    <property type="term" value="P:DNA integration"/>
    <property type="evidence" value="ECO:0007669"/>
    <property type="project" value="InterPro"/>
</dbReference>
<evidence type="ECO:0000256" key="2">
    <source>
        <dbReference type="ARBA" id="ARBA00023125"/>
    </source>
</evidence>
<keyword evidence="2 4" id="KW-0238">DNA-binding</keyword>
<keyword evidence="3" id="KW-0233">DNA recombination</keyword>
<feature type="domain" description="Core-binding (CB)" evidence="6">
    <location>
        <begin position="4"/>
        <end position="91"/>
    </location>
</feature>
<dbReference type="InterPro" id="IPR013762">
    <property type="entry name" value="Integrase-like_cat_sf"/>
</dbReference>
<evidence type="ECO:0000256" key="1">
    <source>
        <dbReference type="ARBA" id="ARBA00008857"/>
    </source>
</evidence>
<proteinExistence type="inferred from homology"/>
<dbReference type="InterPro" id="IPR002104">
    <property type="entry name" value="Integrase_catalytic"/>
</dbReference>
<dbReference type="KEGG" id="vcop:MM50RIKEN_08080"/>
<dbReference type="PROSITE" id="PS51900">
    <property type="entry name" value="CB"/>
    <property type="match status" value="1"/>
</dbReference>
<dbReference type="Proteomes" id="UP000681035">
    <property type="component" value="Chromosome"/>
</dbReference>
<evidence type="ECO:0000259" key="5">
    <source>
        <dbReference type="PROSITE" id="PS51898"/>
    </source>
</evidence>
<dbReference type="AlphaFoldDB" id="A0A810Q3E1"/>
<accession>A0A810Q3E1</accession>
<dbReference type="InterPro" id="IPR010998">
    <property type="entry name" value="Integrase_recombinase_N"/>
</dbReference>
<keyword evidence="8" id="KW-1185">Reference proteome</keyword>
<dbReference type="InterPro" id="IPR011010">
    <property type="entry name" value="DNA_brk_join_enz"/>
</dbReference>
<dbReference type="PANTHER" id="PTHR30349">
    <property type="entry name" value="PHAGE INTEGRASE-RELATED"/>
    <property type="match status" value="1"/>
</dbReference>
<dbReference type="PROSITE" id="PS51898">
    <property type="entry name" value="TYR_RECOMBINASE"/>
    <property type="match status" value="1"/>
</dbReference>
<dbReference type="GO" id="GO:0003677">
    <property type="term" value="F:DNA binding"/>
    <property type="evidence" value="ECO:0007669"/>
    <property type="project" value="UniProtKB-UniRule"/>
</dbReference>
<dbReference type="PANTHER" id="PTHR30349:SF41">
    <property type="entry name" value="INTEGRASE_RECOMBINASE PROTEIN MJ0367-RELATED"/>
    <property type="match status" value="1"/>
</dbReference>
<comment type="similarity">
    <text evidence="1">Belongs to the 'phage' integrase family.</text>
</comment>
<evidence type="ECO:0000256" key="3">
    <source>
        <dbReference type="ARBA" id="ARBA00023172"/>
    </source>
</evidence>
<dbReference type="InterPro" id="IPR044068">
    <property type="entry name" value="CB"/>
</dbReference>
<dbReference type="Gene3D" id="1.10.443.10">
    <property type="entry name" value="Intergrase catalytic core"/>
    <property type="match status" value="1"/>
</dbReference>
<dbReference type="SUPFAM" id="SSF56349">
    <property type="entry name" value="DNA breaking-rejoining enzymes"/>
    <property type="match status" value="1"/>
</dbReference>
<reference evidence="7" key="1">
    <citation type="submission" date="2020-09" db="EMBL/GenBank/DDBJ databases">
        <title>New species isolated from human feces.</title>
        <authorList>
            <person name="Kitahara M."/>
            <person name="Shigeno Y."/>
            <person name="Shime M."/>
            <person name="Matsumoto Y."/>
            <person name="Nakamura S."/>
            <person name="Motooka D."/>
            <person name="Fukuoka S."/>
            <person name="Nishikawa H."/>
            <person name="Benno Y."/>
        </authorList>
    </citation>
    <scope>NUCLEOTIDE SEQUENCE</scope>
    <source>
        <strain evidence="7">MM50</strain>
    </source>
</reference>
<protein>
    <submittedName>
        <fullName evidence="7">Tyrosine recombinase XerC</fullName>
    </submittedName>
</protein>
<evidence type="ECO:0000313" key="8">
    <source>
        <dbReference type="Proteomes" id="UP000681035"/>
    </source>
</evidence>
<dbReference type="EMBL" id="AP023418">
    <property type="protein sequence ID" value="BCK81045.1"/>
    <property type="molecule type" value="Genomic_DNA"/>
</dbReference>
<dbReference type="Pfam" id="PF00589">
    <property type="entry name" value="Phage_integrase"/>
    <property type="match status" value="1"/>
</dbReference>